<dbReference type="GO" id="GO:0005829">
    <property type="term" value="C:cytosol"/>
    <property type="evidence" value="ECO:0007669"/>
    <property type="project" value="TreeGrafter"/>
</dbReference>
<dbReference type="Pfam" id="PF08534">
    <property type="entry name" value="Redoxin"/>
    <property type="match status" value="1"/>
</dbReference>
<dbReference type="PROSITE" id="PS51352">
    <property type="entry name" value="THIOREDOXIN_2"/>
    <property type="match status" value="1"/>
</dbReference>
<dbReference type="GO" id="GO:0005739">
    <property type="term" value="C:mitochondrion"/>
    <property type="evidence" value="ECO:0007669"/>
    <property type="project" value="TreeGrafter"/>
</dbReference>
<name>A0AAV5QEH2_9ASCO</name>
<sequence length="188" mass="20379">MFSANSSHSLLAKSICRGVHRSFFHTSRASLINIGQKLPVTTVFESSPGNKLNLLDAITSKSIIVGVPGAFSPGCSASHIPGYIANLDKFKQKGIDQVFVVAVNDAFVTNAWKQSLNAPEEMRFIADATGDLTEELDLSFDATAFFGNFRSKRYALVVDNEGKVENLFVEPDNVSVNVSSAENVLKMC</sequence>
<feature type="active site" description="Cysteine sulfenic acid (-SOH) intermediate" evidence="6">
    <location>
        <position position="75"/>
    </location>
</feature>
<dbReference type="InterPro" id="IPR037944">
    <property type="entry name" value="PRX5-like"/>
</dbReference>
<dbReference type="GO" id="GO:0045454">
    <property type="term" value="P:cell redox homeostasis"/>
    <property type="evidence" value="ECO:0007669"/>
    <property type="project" value="TreeGrafter"/>
</dbReference>
<comment type="caution">
    <text evidence="9">The sequence shown here is derived from an EMBL/GenBank/DDBJ whole genome shotgun (WGS) entry which is preliminary data.</text>
</comment>
<dbReference type="CDD" id="cd03013">
    <property type="entry name" value="PRX5_like"/>
    <property type="match status" value="1"/>
</dbReference>
<evidence type="ECO:0000313" key="9">
    <source>
        <dbReference type="EMBL" id="GMM33114.1"/>
    </source>
</evidence>
<evidence type="ECO:0000256" key="2">
    <source>
        <dbReference type="ARBA" id="ARBA00022559"/>
    </source>
</evidence>
<accession>A0AAV5QEH2</accession>
<dbReference type="GO" id="GO:0034599">
    <property type="term" value="P:cellular response to oxidative stress"/>
    <property type="evidence" value="ECO:0007669"/>
    <property type="project" value="InterPro"/>
</dbReference>
<gene>
    <name evidence="9" type="ORF">DASC09_004390</name>
</gene>
<organism evidence="9 10">
    <name type="scientific">Saccharomycopsis crataegensis</name>
    <dbReference type="NCBI Taxonomy" id="43959"/>
    <lineage>
        <taxon>Eukaryota</taxon>
        <taxon>Fungi</taxon>
        <taxon>Dikarya</taxon>
        <taxon>Ascomycota</taxon>
        <taxon>Saccharomycotina</taxon>
        <taxon>Saccharomycetes</taxon>
        <taxon>Saccharomycopsidaceae</taxon>
        <taxon>Saccharomycopsis</taxon>
    </lineage>
</organism>
<keyword evidence="3 7" id="KW-0049">Antioxidant</keyword>
<keyword evidence="5 7" id="KW-0676">Redox-active center</keyword>
<evidence type="ECO:0000256" key="5">
    <source>
        <dbReference type="ARBA" id="ARBA00023284"/>
    </source>
</evidence>
<dbReference type="GO" id="GO:0005777">
    <property type="term" value="C:peroxisome"/>
    <property type="evidence" value="ECO:0007669"/>
    <property type="project" value="TreeGrafter"/>
</dbReference>
<dbReference type="FunFam" id="3.40.30.10:FF:000159">
    <property type="entry name" value="Peroxiredoxin"/>
    <property type="match status" value="1"/>
</dbReference>
<protein>
    <recommendedName>
        <fullName evidence="8">Thioredoxin domain-containing protein</fullName>
    </recommendedName>
</protein>
<dbReference type="GeneID" id="90071093"/>
<dbReference type="PANTHER" id="PTHR10430:SF39">
    <property type="entry name" value="PEROXISOMAL MEMBRANE ASSOCIATED PROTEIN 20"/>
    <property type="match status" value="1"/>
</dbReference>
<dbReference type="Gene3D" id="3.40.30.10">
    <property type="entry name" value="Glutaredoxin"/>
    <property type="match status" value="1"/>
</dbReference>
<evidence type="ECO:0000256" key="4">
    <source>
        <dbReference type="ARBA" id="ARBA00023002"/>
    </source>
</evidence>
<dbReference type="InterPro" id="IPR013766">
    <property type="entry name" value="Thioredoxin_domain"/>
</dbReference>
<evidence type="ECO:0000256" key="6">
    <source>
        <dbReference type="PIRSR" id="PIRSR637944-1"/>
    </source>
</evidence>
<evidence type="ECO:0000256" key="1">
    <source>
        <dbReference type="ARBA" id="ARBA00010505"/>
    </source>
</evidence>
<dbReference type="AlphaFoldDB" id="A0AAV5QEH2"/>
<proteinExistence type="inferred from homology"/>
<keyword evidence="10" id="KW-1185">Reference proteome</keyword>
<feature type="domain" description="Thioredoxin" evidence="8">
    <location>
        <begin position="32"/>
        <end position="188"/>
    </location>
</feature>
<dbReference type="InterPro" id="IPR013740">
    <property type="entry name" value="Redoxin"/>
</dbReference>
<dbReference type="RefSeq" id="XP_064850114.1">
    <property type="nucleotide sequence ID" value="XM_064994042.1"/>
</dbReference>
<evidence type="ECO:0000259" key="8">
    <source>
        <dbReference type="PROSITE" id="PS51352"/>
    </source>
</evidence>
<dbReference type="GO" id="GO:0042744">
    <property type="term" value="P:hydrogen peroxide catabolic process"/>
    <property type="evidence" value="ECO:0007669"/>
    <property type="project" value="TreeGrafter"/>
</dbReference>
<keyword evidence="4 7" id="KW-0560">Oxidoreductase</keyword>
<reference evidence="9 10" key="1">
    <citation type="journal article" date="2023" name="Elife">
        <title>Identification of key yeast species and microbe-microbe interactions impacting larval growth of Drosophila in the wild.</title>
        <authorList>
            <person name="Mure A."/>
            <person name="Sugiura Y."/>
            <person name="Maeda R."/>
            <person name="Honda K."/>
            <person name="Sakurai N."/>
            <person name="Takahashi Y."/>
            <person name="Watada M."/>
            <person name="Katoh T."/>
            <person name="Gotoh A."/>
            <person name="Gotoh Y."/>
            <person name="Taniguchi I."/>
            <person name="Nakamura K."/>
            <person name="Hayashi T."/>
            <person name="Katayama T."/>
            <person name="Uemura T."/>
            <person name="Hattori Y."/>
        </authorList>
    </citation>
    <scope>NUCLEOTIDE SEQUENCE [LARGE SCALE GENOMIC DNA]</scope>
    <source>
        <strain evidence="9 10">SC-9</strain>
    </source>
</reference>
<dbReference type="SUPFAM" id="SSF52833">
    <property type="entry name" value="Thioredoxin-like"/>
    <property type="match status" value="1"/>
</dbReference>
<evidence type="ECO:0000256" key="3">
    <source>
        <dbReference type="ARBA" id="ARBA00022862"/>
    </source>
</evidence>
<dbReference type="GO" id="GO:0008379">
    <property type="term" value="F:thioredoxin peroxidase activity"/>
    <property type="evidence" value="ECO:0007669"/>
    <property type="project" value="InterPro"/>
</dbReference>
<comment type="function">
    <text evidence="7">Thiol-specific peroxidase that catalyzes the reduction of hydrogen peroxide and organic hydroperoxides to water and alcohols, respectively. Plays a role in cell protection against oxidative stress by detoxifying peroxides.</text>
</comment>
<dbReference type="PANTHER" id="PTHR10430">
    <property type="entry name" value="PEROXIREDOXIN"/>
    <property type="match status" value="1"/>
</dbReference>
<keyword evidence="2 7" id="KW-0575">Peroxidase</keyword>
<dbReference type="Proteomes" id="UP001360560">
    <property type="component" value="Unassembled WGS sequence"/>
</dbReference>
<dbReference type="InterPro" id="IPR036249">
    <property type="entry name" value="Thioredoxin-like_sf"/>
</dbReference>
<evidence type="ECO:0000313" key="10">
    <source>
        <dbReference type="Proteomes" id="UP001360560"/>
    </source>
</evidence>
<dbReference type="EMBL" id="BTFZ01000001">
    <property type="protein sequence ID" value="GMM33114.1"/>
    <property type="molecule type" value="Genomic_DNA"/>
</dbReference>
<evidence type="ECO:0000256" key="7">
    <source>
        <dbReference type="RuleBase" id="RU366011"/>
    </source>
</evidence>
<comment type="similarity">
    <text evidence="1 7">Belongs to the peroxiredoxin family. Prx5 subfamily.</text>
</comment>